<dbReference type="AlphaFoldDB" id="A0AAD7N488"/>
<gene>
    <name evidence="1" type="ORF">DFH07DRAFT_749814</name>
</gene>
<evidence type="ECO:0000313" key="2">
    <source>
        <dbReference type="Proteomes" id="UP001215280"/>
    </source>
</evidence>
<sequence length="121" mass="13663">MWDMLRQQGIHLTEISTDILDKALLVYLASYSGLERLTIWNVGDQESNQLADYFFGSVLPGHAQSLLELSCSATYEGKWNLDPYNAEVISQLYRLENLLLSVDVRQSNVVVSPSTLNLHAF</sequence>
<keyword evidence="2" id="KW-1185">Reference proteome</keyword>
<protein>
    <submittedName>
        <fullName evidence="1">Uncharacterized protein</fullName>
    </submittedName>
</protein>
<dbReference type="EMBL" id="JARJLG010000111">
    <property type="protein sequence ID" value="KAJ7743739.1"/>
    <property type="molecule type" value="Genomic_DNA"/>
</dbReference>
<proteinExistence type="predicted"/>
<dbReference type="Proteomes" id="UP001215280">
    <property type="component" value="Unassembled WGS sequence"/>
</dbReference>
<organism evidence="1 2">
    <name type="scientific">Mycena maculata</name>
    <dbReference type="NCBI Taxonomy" id="230809"/>
    <lineage>
        <taxon>Eukaryota</taxon>
        <taxon>Fungi</taxon>
        <taxon>Dikarya</taxon>
        <taxon>Basidiomycota</taxon>
        <taxon>Agaricomycotina</taxon>
        <taxon>Agaricomycetes</taxon>
        <taxon>Agaricomycetidae</taxon>
        <taxon>Agaricales</taxon>
        <taxon>Marasmiineae</taxon>
        <taxon>Mycenaceae</taxon>
        <taxon>Mycena</taxon>
    </lineage>
</organism>
<name>A0AAD7N488_9AGAR</name>
<reference evidence="1" key="1">
    <citation type="submission" date="2023-03" db="EMBL/GenBank/DDBJ databases">
        <title>Massive genome expansion in bonnet fungi (Mycena s.s.) driven by repeated elements and novel gene families across ecological guilds.</title>
        <authorList>
            <consortium name="Lawrence Berkeley National Laboratory"/>
            <person name="Harder C.B."/>
            <person name="Miyauchi S."/>
            <person name="Viragh M."/>
            <person name="Kuo A."/>
            <person name="Thoen E."/>
            <person name="Andreopoulos B."/>
            <person name="Lu D."/>
            <person name="Skrede I."/>
            <person name="Drula E."/>
            <person name="Henrissat B."/>
            <person name="Morin E."/>
            <person name="Kohler A."/>
            <person name="Barry K."/>
            <person name="LaButti K."/>
            <person name="Morin E."/>
            <person name="Salamov A."/>
            <person name="Lipzen A."/>
            <person name="Mereny Z."/>
            <person name="Hegedus B."/>
            <person name="Baldrian P."/>
            <person name="Stursova M."/>
            <person name="Weitz H."/>
            <person name="Taylor A."/>
            <person name="Grigoriev I.V."/>
            <person name="Nagy L.G."/>
            <person name="Martin F."/>
            <person name="Kauserud H."/>
        </authorList>
    </citation>
    <scope>NUCLEOTIDE SEQUENCE</scope>
    <source>
        <strain evidence="1">CBHHK188m</strain>
    </source>
</reference>
<accession>A0AAD7N488</accession>
<comment type="caution">
    <text evidence="1">The sequence shown here is derived from an EMBL/GenBank/DDBJ whole genome shotgun (WGS) entry which is preliminary data.</text>
</comment>
<evidence type="ECO:0000313" key="1">
    <source>
        <dbReference type="EMBL" id="KAJ7743739.1"/>
    </source>
</evidence>